<dbReference type="EMBL" id="VKLS01000053">
    <property type="protein sequence ID" value="TSB42880.1"/>
    <property type="molecule type" value="Genomic_DNA"/>
</dbReference>
<evidence type="ECO:0000256" key="1">
    <source>
        <dbReference type="ARBA" id="ARBA00022450"/>
    </source>
</evidence>
<reference evidence="5 6" key="1">
    <citation type="submission" date="2019-07" db="EMBL/GenBank/DDBJ databases">
        <title>Draft genome for Streptomyces benahoarensis MZ03-48.</title>
        <authorList>
            <person name="Gonzalez-Pimentel J.L."/>
        </authorList>
    </citation>
    <scope>NUCLEOTIDE SEQUENCE [LARGE SCALE GENOMIC DNA]</scope>
    <source>
        <strain evidence="5 6">MZ03-48</strain>
    </source>
</reference>
<dbReference type="InterPro" id="IPR050091">
    <property type="entry name" value="PKS_NRPS_Biosynth_Enz"/>
</dbReference>
<name>A0A553ZN45_9ACTN</name>
<keyword evidence="6" id="KW-1185">Reference proteome</keyword>
<dbReference type="SUPFAM" id="SSF53901">
    <property type="entry name" value="Thiolase-like"/>
    <property type="match status" value="1"/>
</dbReference>
<dbReference type="Pfam" id="PF02801">
    <property type="entry name" value="Ketoacyl-synt_C"/>
    <property type="match status" value="1"/>
</dbReference>
<evidence type="ECO:0000313" key="6">
    <source>
        <dbReference type="Proteomes" id="UP000320888"/>
    </source>
</evidence>
<evidence type="ECO:0000259" key="4">
    <source>
        <dbReference type="Pfam" id="PF02801"/>
    </source>
</evidence>
<evidence type="ECO:0000256" key="2">
    <source>
        <dbReference type="ARBA" id="ARBA00022553"/>
    </source>
</evidence>
<dbReference type="AlphaFoldDB" id="A0A553ZN45"/>
<comment type="caution">
    <text evidence="5">The sequence shown here is derived from an EMBL/GenBank/DDBJ whole genome shotgun (WGS) entry which is preliminary data.</text>
</comment>
<sequence>MWTPRVHRPWRLCIWRARHRGRASVRPHWWAGCRPAWGPRWARHPRNRRRSRPRGVATPSTPRPTAICGVVVLKLLKDALRDGDRILAVLRGPAVNQDGRSVRLTAPSSQAQAAVFAQALERSGGAVNRWR</sequence>
<dbReference type="InterPro" id="IPR016039">
    <property type="entry name" value="Thiolase-like"/>
</dbReference>
<dbReference type="InterPro" id="IPR014031">
    <property type="entry name" value="Ketoacyl_synth_C"/>
</dbReference>
<evidence type="ECO:0000313" key="5">
    <source>
        <dbReference type="EMBL" id="TSB42880.1"/>
    </source>
</evidence>
<dbReference type="PANTHER" id="PTHR43775:SF37">
    <property type="entry name" value="SI:DKEY-61P9.11"/>
    <property type="match status" value="1"/>
</dbReference>
<feature type="domain" description="Beta-ketoacyl synthase C-terminal" evidence="4">
    <location>
        <begin position="87"/>
        <end position="124"/>
    </location>
</feature>
<keyword evidence="2" id="KW-0597">Phosphoprotein</keyword>
<dbReference type="GO" id="GO:0071770">
    <property type="term" value="P:DIM/DIP cell wall layer assembly"/>
    <property type="evidence" value="ECO:0007669"/>
    <property type="project" value="TreeGrafter"/>
</dbReference>
<accession>A0A553ZN45</accession>
<dbReference type="Proteomes" id="UP000320888">
    <property type="component" value="Unassembled WGS sequence"/>
</dbReference>
<organism evidence="5 6">
    <name type="scientific">Streptomyces benahoarensis</name>
    <dbReference type="NCBI Taxonomy" id="2595054"/>
    <lineage>
        <taxon>Bacteria</taxon>
        <taxon>Bacillati</taxon>
        <taxon>Actinomycetota</taxon>
        <taxon>Actinomycetes</taxon>
        <taxon>Kitasatosporales</taxon>
        <taxon>Streptomycetaceae</taxon>
        <taxon>Streptomyces</taxon>
    </lineage>
</organism>
<keyword evidence="1" id="KW-0596">Phosphopantetheine</keyword>
<evidence type="ECO:0000256" key="3">
    <source>
        <dbReference type="SAM" id="MobiDB-lite"/>
    </source>
</evidence>
<dbReference type="GO" id="GO:0006633">
    <property type="term" value="P:fatty acid biosynthetic process"/>
    <property type="evidence" value="ECO:0007669"/>
    <property type="project" value="TreeGrafter"/>
</dbReference>
<dbReference type="GO" id="GO:0004312">
    <property type="term" value="F:fatty acid synthase activity"/>
    <property type="evidence" value="ECO:0007669"/>
    <property type="project" value="TreeGrafter"/>
</dbReference>
<dbReference type="PANTHER" id="PTHR43775">
    <property type="entry name" value="FATTY ACID SYNTHASE"/>
    <property type="match status" value="1"/>
</dbReference>
<dbReference type="GO" id="GO:0005886">
    <property type="term" value="C:plasma membrane"/>
    <property type="evidence" value="ECO:0007669"/>
    <property type="project" value="TreeGrafter"/>
</dbReference>
<dbReference type="OrthoDB" id="4306994at2"/>
<protein>
    <recommendedName>
        <fullName evidence="4">Beta-ketoacyl synthase C-terminal domain-containing protein</fullName>
    </recommendedName>
</protein>
<dbReference type="GO" id="GO:0005737">
    <property type="term" value="C:cytoplasm"/>
    <property type="evidence" value="ECO:0007669"/>
    <property type="project" value="TreeGrafter"/>
</dbReference>
<feature type="compositionally biased region" description="Basic residues" evidence="3">
    <location>
        <begin position="41"/>
        <end position="53"/>
    </location>
</feature>
<gene>
    <name evidence="5" type="ORF">FNZ23_07575</name>
</gene>
<feature type="region of interest" description="Disordered" evidence="3">
    <location>
        <begin position="41"/>
        <end position="61"/>
    </location>
</feature>
<dbReference type="Gene3D" id="3.40.47.10">
    <property type="match status" value="1"/>
</dbReference>
<proteinExistence type="predicted"/>